<evidence type="ECO:0008006" key="4">
    <source>
        <dbReference type="Google" id="ProtNLM"/>
    </source>
</evidence>
<keyword evidence="1" id="KW-1133">Transmembrane helix</keyword>
<evidence type="ECO:0000256" key="1">
    <source>
        <dbReference type="SAM" id="Phobius"/>
    </source>
</evidence>
<dbReference type="EMBL" id="JBHRSB010000001">
    <property type="protein sequence ID" value="MFC2998654.1"/>
    <property type="molecule type" value="Genomic_DNA"/>
</dbReference>
<dbReference type="Proteomes" id="UP001595420">
    <property type="component" value="Unassembled WGS sequence"/>
</dbReference>
<keyword evidence="1" id="KW-0472">Membrane</keyword>
<reference evidence="3" key="1">
    <citation type="journal article" date="2019" name="Int. J. Syst. Evol. Microbiol.">
        <title>The Global Catalogue of Microorganisms (GCM) 10K type strain sequencing project: providing services to taxonomists for standard genome sequencing and annotation.</title>
        <authorList>
            <consortium name="The Broad Institute Genomics Platform"/>
            <consortium name="The Broad Institute Genome Sequencing Center for Infectious Disease"/>
            <person name="Wu L."/>
            <person name="Ma J."/>
        </authorList>
    </citation>
    <scope>NUCLEOTIDE SEQUENCE [LARGE SCALE GENOMIC DNA]</scope>
    <source>
        <strain evidence="3">CGMCC 1.16855</strain>
    </source>
</reference>
<comment type="caution">
    <text evidence="2">The sequence shown here is derived from an EMBL/GenBank/DDBJ whole genome shotgun (WGS) entry which is preliminary data.</text>
</comment>
<organism evidence="2 3">
    <name type="scientific">Falsiroseomonas tokyonensis</name>
    <dbReference type="NCBI Taxonomy" id="430521"/>
    <lineage>
        <taxon>Bacteria</taxon>
        <taxon>Pseudomonadati</taxon>
        <taxon>Pseudomonadota</taxon>
        <taxon>Alphaproteobacteria</taxon>
        <taxon>Acetobacterales</taxon>
        <taxon>Roseomonadaceae</taxon>
        <taxon>Falsiroseomonas</taxon>
    </lineage>
</organism>
<feature type="transmembrane region" description="Helical" evidence="1">
    <location>
        <begin position="69"/>
        <end position="92"/>
    </location>
</feature>
<evidence type="ECO:0000313" key="3">
    <source>
        <dbReference type="Proteomes" id="UP001595420"/>
    </source>
</evidence>
<accession>A0ABV7BNF1</accession>
<protein>
    <recommendedName>
        <fullName evidence="4">ABC transporter permease</fullName>
    </recommendedName>
</protein>
<evidence type="ECO:0000313" key="2">
    <source>
        <dbReference type="EMBL" id="MFC2998654.1"/>
    </source>
</evidence>
<proteinExistence type="predicted"/>
<keyword evidence="3" id="KW-1185">Reference proteome</keyword>
<name>A0ABV7BNF1_9PROT</name>
<keyword evidence="1" id="KW-0812">Transmembrane</keyword>
<gene>
    <name evidence="2" type="ORF">ACFOD3_02055</name>
</gene>
<sequence length="129" mass="14067">MRKIQHQLLLPWRVFRGFWRTVFENPMRSLAAAAALGVVFLACSTLTTIPDIQPIVGGDPDVLPRPVALFPAASALAAFCAMICGALLIWVAERPLRAEALRGSETVNDDVARERRTHADHGRIATVPA</sequence>